<keyword evidence="3" id="KW-0326">Glycosidase</keyword>
<keyword evidence="5" id="KW-0812">Transmembrane</keyword>
<dbReference type="PRINTS" id="PR00131">
    <property type="entry name" value="GLHYDRLASE1"/>
</dbReference>
<evidence type="ECO:0008006" key="8">
    <source>
        <dbReference type="Google" id="ProtNLM"/>
    </source>
</evidence>
<dbReference type="Proteomes" id="UP001549920">
    <property type="component" value="Unassembled WGS sequence"/>
</dbReference>
<dbReference type="PANTHER" id="PTHR10353:SF36">
    <property type="entry name" value="LP05116P"/>
    <property type="match status" value="1"/>
</dbReference>
<feature type="transmembrane region" description="Helical" evidence="5">
    <location>
        <begin position="510"/>
        <end position="530"/>
    </location>
</feature>
<reference evidence="6 7" key="1">
    <citation type="submission" date="2024-06" db="EMBL/GenBank/DDBJ databases">
        <title>A chromosome-level genome assembly of beet webworm, Loxostege sticticalis.</title>
        <authorList>
            <person name="Zhang Y."/>
        </authorList>
    </citation>
    <scope>NUCLEOTIDE SEQUENCE [LARGE SCALE GENOMIC DNA]</scope>
    <source>
        <strain evidence="6">AQ026</strain>
        <tissue evidence="6">Whole body</tissue>
    </source>
</reference>
<sequence length="560" mass="64161">MPKILRTDSTAQIQPIQKVVVFNAIAVGGLKASLLQFPLDFKFGAATAAYQVEGAWNVSDKSINIWDHYTHKHRDLVFDRSDGDVACDSYHQWQRDIEMAEELGLDFYRFSISWTRLMPTALSTVVSEDGQEYYNRLIDGLLAKGIQPVVTLYHWDVPQRLQDLGGWANPLIVDWFAAYARVVFTLYGDRVKTWITINEPLIVCDGAYNGIVAPDFHDAEVGVYLCNKNVLLAHAKAWRIYDEEFRPKYKGQISLSNHLIWYEPASKADKDLAALAMEHCAGRYSHPIFSKEGGWPPSLEKFIGEKSIKEGYRRSRLPPFTNEEIELVRGTYDFYGVNHYTSKLVRKPKPGESVSGWPMSGSDELGVVLDTRPEWESTTSWWFKANPKGFRKLLVWLKEQYGDIKFLVTENGYPSRGSNLEDTNRVRFYKDYLTQMLLAMKKDNVNVIGYTAWSLMDNFEWKDGYLNKFGLYEVNFTDPMRPRTPRSSAAFYANLIKTRSLDTPEQSSAYTVWIVIGSILALVVVCGALYKCCKARSKKIPDYESVAMHNDLNKKKLMYN</sequence>
<dbReference type="Gene3D" id="3.20.20.80">
    <property type="entry name" value="Glycosidases"/>
    <property type="match status" value="1"/>
</dbReference>
<protein>
    <recommendedName>
        <fullName evidence="8">Beta-glucosidase</fullName>
    </recommendedName>
</protein>
<evidence type="ECO:0000256" key="3">
    <source>
        <dbReference type="ARBA" id="ARBA00023295"/>
    </source>
</evidence>
<keyword evidence="5" id="KW-1133">Transmembrane helix</keyword>
<evidence type="ECO:0000256" key="5">
    <source>
        <dbReference type="SAM" id="Phobius"/>
    </source>
</evidence>
<keyword evidence="5" id="KW-0472">Membrane</keyword>
<comment type="caution">
    <text evidence="6">The sequence shown here is derived from an EMBL/GenBank/DDBJ whole genome shotgun (WGS) entry which is preliminary data.</text>
</comment>
<dbReference type="InterPro" id="IPR001360">
    <property type="entry name" value="Glyco_hydro_1"/>
</dbReference>
<evidence type="ECO:0000256" key="4">
    <source>
        <dbReference type="RuleBase" id="RU003690"/>
    </source>
</evidence>
<comment type="similarity">
    <text evidence="1 4">Belongs to the glycosyl hydrolase 1 family.</text>
</comment>
<dbReference type="EMBL" id="JBEUOH010000023">
    <property type="protein sequence ID" value="KAL0861361.1"/>
    <property type="molecule type" value="Genomic_DNA"/>
</dbReference>
<evidence type="ECO:0000313" key="7">
    <source>
        <dbReference type="Proteomes" id="UP001549920"/>
    </source>
</evidence>
<dbReference type="Pfam" id="PF00232">
    <property type="entry name" value="Glyco_hydro_1"/>
    <property type="match status" value="1"/>
</dbReference>
<organism evidence="6 7">
    <name type="scientific">Loxostege sticticalis</name>
    <name type="common">Beet webworm moth</name>
    <dbReference type="NCBI Taxonomy" id="481309"/>
    <lineage>
        <taxon>Eukaryota</taxon>
        <taxon>Metazoa</taxon>
        <taxon>Ecdysozoa</taxon>
        <taxon>Arthropoda</taxon>
        <taxon>Hexapoda</taxon>
        <taxon>Insecta</taxon>
        <taxon>Pterygota</taxon>
        <taxon>Neoptera</taxon>
        <taxon>Endopterygota</taxon>
        <taxon>Lepidoptera</taxon>
        <taxon>Glossata</taxon>
        <taxon>Ditrysia</taxon>
        <taxon>Pyraloidea</taxon>
        <taxon>Crambidae</taxon>
        <taxon>Pyraustinae</taxon>
        <taxon>Loxostege</taxon>
    </lineage>
</organism>
<gene>
    <name evidence="6" type="ORF">ABMA27_008912</name>
</gene>
<accession>A0ABR3H9H2</accession>
<proteinExistence type="inferred from homology"/>
<dbReference type="PROSITE" id="PS00653">
    <property type="entry name" value="GLYCOSYL_HYDROL_F1_2"/>
    <property type="match status" value="1"/>
</dbReference>
<evidence type="ECO:0000256" key="2">
    <source>
        <dbReference type="ARBA" id="ARBA00022801"/>
    </source>
</evidence>
<evidence type="ECO:0000313" key="6">
    <source>
        <dbReference type="EMBL" id="KAL0861361.1"/>
    </source>
</evidence>
<keyword evidence="7" id="KW-1185">Reference proteome</keyword>
<dbReference type="SUPFAM" id="SSF51445">
    <property type="entry name" value="(Trans)glycosidases"/>
    <property type="match status" value="1"/>
</dbReference>
<dbReference type="InterPro" id="IPR033132">
    <property type="entry name" value="GH_1_N_CS"/>
</dbReference>
<dbReference type="PANTHER" id="PTHR10353">
    <property type="entry name" value="GLYCOSYL HYDROLASE"/>
    <property type="match status" value="1"/>
</dbReference>
<name>A0ABR3H9H2_LOXSC</name>
<keyword evidence="2" id="KW-0378">Hydrolase</keyword>
<dbReference type="InterPro" id="IPR017853">
    <property type="entry name" value="GH"/>
</dbReference>
<evidence type="ECO:0000256" key="1">
    <source>
        <dbReference type="ARBA" id="ARBA00010838"/>
    </source>
</evidence>